<keyword evidence="3" id="KW-0547">Nucleotide-binding</keyword>
<evidence type="ECO:0000256" key="4">
    <source>
        <dbReference type="ARBA" id="ARBA00022777"/>
    </source>
</evidence>
<organism evidence="9 10">
    <name type="scientific">Microbacterium kribbense</name>
    <dbReference type="NCBI Taxonomy" id="433645"/>
    <lineage>
        <taxon>Bacteria</taxon>
        <taxon>Bacillati</taxon>
        <taxon>Actinomycetota</taxon>
        <taxon>Actinomycetes</taxon>
        <taxon>Micrococcales</taxon>
        <taxon>Microbacteriaceae</taxon>
        <taxon>Microbacterium</taxon>
    </lineage>
</organism>
<dbReference type="SUPFAM" id="SSF53613">
    <property type="entry name" value="Ribokinase-like"/>
    <property type="match status" value="1"/>
</dbReference>
<evidence type="ECO:0000256" key="5">
    <source>
        <dbReference type="ARBA" id="ARBA00022840"/>
    </source>
</evidence>
<dbReference type="GO" id="GO:0016301">
    <property type="term" value="F:kinase activity"/>
    <property type="evidence" value="ECO:0007669"/>
    <property type="project" value="UniProtKB-KW"/>
</dbReference>
<sequence length="315" mass="32067">MIVTVTVNPALDRTVVLDGPLRPGQVQVAASVREDAGGKGINVSRVLAAAGQPTRAVLPLAADDPLRTALAAQQLDVRAVATAGHCRTNIALTDPAGVTTKVNLPGTAFSPAEADALVAAVVVAAEHARWLVLAGSLPPSVPDDFYVTLIRAVREKWQDAAPRVAVDTSGAALQAVVEHARPDLIKPNDDELAELTGMAPDGADLVPASLSAARTLVPARVGAALVTLGAAGTLLVTEGGAFATAAPRIQVRSTVGAGDSALAGYLLAETAGRPPEQCVVSATRHGAAAASLPGTRVPRPQDLPTDDLPVQHFPF</sequence>
<gene>
    <name evidence="9" type="ORF">GCM10022240_02260</name>
</gene>
<keyword evidence="10" id="KW-1185">Reference proteome</keyword>
<comment type="similarity">
    <text evidence="1">Belongs to the carbohydrate kinase PfkB family.</text>
</comment>
<dbReference type="CDD" id="cd01164">
    <property type="entry name" value="FruK_PfkB_like"/>
    <property type="match status" value="1"/>
</dbReference>
<dbReference type="RefSeq" id="WP_344779659.1">
    <property type="nucleotide sequence ID" value="NZ_BAABAF010000001.1"/>
</dbReference>
<dbReference type="PANTHER" id="PTHR46566">
    <property type="entry name" value="1-PHOSPHOFRUCTOKINASE-RELATED"/>
    <property type="match status" value="1"/>
</dbReference>
<comment type="caution">
    <text evidence="9">The sequence shown here is derived from an EMBL/GenBank/DDBJ whole genome shotgun (WGS) entry which is preliminary data.</text>
</comment>
<dbReference type="InterPro" id="IPR002173">
    <property type="entry name" value="Carboh/pur_kinase_PfkB_CS"/>
</dbReference>
<evidence type="ECO:0000256" key="7">
    <source>
        <dbReference type="SAM" id="MobiDB-lite"/>
    </source>
</evidence>
<evidence type="ECO:0000256" key="1">
    <source>
        <dbReference type="ARBA" id="ARBA00010688"/>
    </source>
</evidence>
<proteinExistence type="inferred from homology"/>
<dbReference type="Gene3D" id="3.40.1190.20">
    <property type="match status" value="1"/>
</dbReference>
<name>A0ABP7G173_9MICO</name>
<evidence type="ECO:0000256" key="6">
    <source>
        <dbReference type="PIRNR" id="PIRNR000535"/>
    </source>
</evidence>
<evidence type="ECO:0000256" key="3">
    <source>
        <dbReference type="ARBA" id="ARBA00022741"/>
    </source>
</evidence>
<dbReference type="InterPro" id="IPR011611">
    <property type="entry name" value="PfkB_dom"/>
</dbReference>
<dbReference type="PANTHER" id="PTHR46566:SF5">
    <property type="entry name" value="1-PHOSPHOFRUCTOKINASE"/>
    <property type="match status" value="1"/>
</dbReference>
<dbReference type="Proteomes" id="UP001500540">
    <property type="component" value="Unassembled WGS sequence"/>
</dbReference>
<evidence type="ECO:0000313" key="10">
    <source>
        <dbReference type="Proteomes" id="UP001500540"/>
    </source>
</evidence>
<keyword evidence="2 6" id="KW-0808">Transferase</keyword>
<evidence type="ECO:0000313" key="9">
    <source>
        <dbReference type="EMBL" id="GAA3752769.1"/>
    </source>
</evidence>
<feature type="region of interest" description="Disordered" evidence="7">
    <location>
        <begin position="289"/>
        <end position="315"/>
    </location>
</feature>
<keyword evidence="5" id="KW-0067">ATP-binding</keyword>
<protein>
    <submittedName>
        <fullName evidence="9">Hexose kinase</fullName>
    </submittedName>
</protein>
<keyword evidence="4 9" id="KW-0418">Kinase</keyword>
<dbReference type="PIRSF" id="PIRSF000535">
    <property type="entry name" value="1PFK/6PFK/LacC"/>
    <property type="match status" value="1"/>
</dbReference>
<dbReference type="InterPro" id="IPR017583">
    <property type="entry name" value="Tagatose/fructose_Pkinase"/>
</dbReference>
<dbReference type="EMBL" id="BAABAF010000001">
    <property type="protein sequence ID" value="GAA3752769.1"/>
    <property type="molecule type" value="Genomic_DNA"/>
</dbReference>
<evidence type="ECO:0000259" key="8">
    <source>
        <dbReference type="Pfam" id="PF00294"/>
    </source>
</evidence>
<dbReference type="Pfam" id="PF00294">
    <property type="entry name" value="PfkB"/>
    <property type="match status" value="1"/>
</dbReference>
<accession>A0ABP7G173</accession>
<dbReference type="PROSITE" id="PS00584">
    <property type="entry name" value="PFKB_KINASES_2"/>
    <property type="match status" value="1"/>
</dbReference>
<feature type="domain" description="Carbohydrate kinase PfkB" evidence="8">
    <location>
        <begin position="23"/>
        <end position="300"/>
    </location>
</feature>
<evidence type="ECO:0000256" key="2">
    <source>
        <dbReference type="ARBA" id="ARBA00022679"/>
    </source>
</evidence>
<dbReference type="InterPro" id="IPR029056">
    <property type="entry name" value="Ribokinase-like"/>
</dbReference>
<reference evidence="10" key="1">
    <citation type="journal article" date="2019" name="Int. J. Syst. Evol. Microbiol.">
        <title>The Global Catalogue of Microorganisms (GCM) 10K type strain sequencing project: providing services to taxonomists for standard genome sequencing and annotation.</title>
        <authorList>
            <consortium name="The Broad Institute Genomics Platform"/>
            <consortium name="The Broad Institute Genome Sequencing Center for Infectious Disease"/>
            <person name="Wu L."/>
            <person name="Ma J."/>
        </authorList>
    </citation>
    <scope>NUCLEOTIDE SEQUENCE [LARGE SCALE GENOMIC DNA]</scope>
    <source>
        <strain evidence="10">JCM 16950</strain>
    </source>
</reference>
<dbReference type="NCBIfam" id="TIGR03168">
    <property type="entry name" value="1-PFK"/>
    <property type="match status" value="1"/>
</dbReference>